<gene>
    <name evidence="4" type="ORF">BLI708_00225</name>
    <name evidence="3" type="ORF">BLI708_11380</name>
    <name evidence="2" type="ORF">Tam1G_1961</name>
</gene>
<protein>
    <submittedName>
        <fullName evidence="2">Uncharacterized protein</fullName>
    </submittedName>
</protein>
<organism evidence="2 5">
    <name type="scientific">Bifidobacterium imperatoris</name>
    <dbReference type="NCBI Taxonomy" id="2020965"/>
    <lineage>
        <taxon>Bacteria</taxon>
        <taxon>Bacillati</taxon>
        <taxon>Actinomycetota</taxon>
        <taxon>Actinomycetes</taxon>
        <taxon>Bifidobacteriales</taxon>
        <taxon>Bifidobacteriaceae</taxon>
        <taxon>Bifidobacterium</taxon>
    </lineage>
</organism>
<evidence type="ECO:0000256" key="1">
    <source>
        <dbReference type="SAM" id="Phobius"/>
    </source>
</evidence>
<keyword evidence="1" id="KW-0472">Membrane</keyword>
<dbReference type="RefSeq" id="WP_101626421.1">
    <property type="nucleotide sequence ID" value="NZ_CP071591.1"/>
</dbReference>
<dbReference type="EMBL" id="NMWV01000032">
    <property type="protein sequence ID" value="PLS23977.1"/>
    <property type="molecule type" value="Genomic_DNA"/>
</dbReference>
<evidence type="ECO:0000313" key="2">
    <source>
        <dbReference type="EMBL" id="PLS23977.1"/>
    </source>
</evidence>
<keyword evidence="1" id="KW-1133">Transmembrane helix</keyword>
<feature type="transmembrane region" description="Helical" evidence="1">
    <location>
        <begin position="64"/>
        <end position="86"/>
    </location>
</feature>
<keyword evidence="1" id="KW-0812">Transmembrane</keyword>
<proteinExistence type="predicted"/>
<evidence type="ECO:0000313" key="3">
    <source>
        <dbReference type="EMBL" id="QSY57766.1"/>
    </source>
</evidence>
<dbReference type="AlphaFoldDB" id="A0A2N5IPU5"/>
<reference evidence="3 6" key="2">
    <citation type="submission" date="2021-03" db="EMBL/GenBank/DDBJ databases">
        <title>Genome sequencing of Bifidobacterium imperatoris JCM 32708.</title>
        <authorList>
            <person name="Kim J."/>
        </authorList>
    </citation>
    <scope>NUCLEOTIDE SEQUENCE [LARGE SCALE GENOMIC DNA]</scope>
    <source>
        <strain evidence="3 6">JCM 32708</strain>
    </source>
</reference>
<dbReference type="Proteomes" id="UP000663067">
    <property type="component" value="Chromosome"/>
</dbReference>
<keyword evidence="6" id="KW-1185">Reference proteome</keyword>
<sequence length="95" mass="10816">MSIEALHKNRKRRQRRWQDQPKRLSLSVKGGLLLLLTFMEGWTVCFTLTHSRLPQPLGTGTPQWMVTGSFLLAVVIPFLWLLVLAIGAEGEDDDQ</sequence>
<evidence type="ECO:0000313" key="4">
    <source>
        <dbReference type="EMBL" id="QSY57808.1"/>
    </source>
</evidence>
<dbReference type="EMBL" id="CP071591">
    <property type="protein sequence ID" value="QSY57766.1"/>
    <property type="molecule type" value="Genomic_DNA"/>
</dbReference>
<accession>A0A2N5IPU5</accession>
<dbReference type="Proteomes" id="UP000234855">
    <property type="component" value="Unassembled WGS sequence"/>
</dbReference>
<feature type="transmembrane region" description="Helical" evidence="1">
    <location>
        <begin position="21"/>
        <end position="44"/>
    </location>
</feature>
<dbReference type="EMBL" id="CP071591">
    <property type="protein sequence ID" value="QSY57808.1"/>
    <property type="molecule type" value="Genomic_DNA"/>
</dbReference>
<evidence type="ECO:0000313" key="5">
    <source>
        <dbReference type="Proteomes" id="UP000234855"/>
    </source>
</evidence>
<name>A0A2N5IPU5_9BIFI</name>
<evidence type="ECO:0000313" key="6">
    <source>
        <dbReference type="Proteomes" id="UP000663067"/>
    </source>
</evidence>
<reference evidence="2 5" key="1">
    <citation type="submission" date="2017-07" db="EMBL/GenBank/DDBJ databases">
        <title>Bifidobacterium novel species.</title>
        <authorList>
            <person name="Lugli G.A."/>
            <person name="Milani C."/>
            <person name="Duranti S."/>
            <person name="Mangifesta M."/>
        </authorList>
    </citation>
    <scope>NUCLEOTIDE SEQUENCE [LARGE SCALE GENOMIC DNA]</scope>
    <source>
        <strain evidence="2 5">45</strain>
    </source>
</reference>